<sequence length="174" mass="18495">MARITGSWLSGPDAGDPQADEYPGQLLGLPKSGAGSLVSMSRRTVGLFVDWIIATGVAALIVRPDPVRIIAKMHVAAGQQPPSNFEAVTSALSTPTFLVWFVIGVATVTLFGFTPGQFFLRMRVVRVDADASVGFVRALVRQVLLVFVVPALFADSDGRGMHDRATGTALARSR</sequence>
<keyword evidence="4 7" id="KW-1133">Transmembrane helix</keyword>
<feature type="transmembrane region" description="Helical" evidence="7">
    <location>
        <begin position="132"/>
        <end position="153"/>
    </location>
</feature>
<reference evidence="9 10" key="1">
    <citation type="submission" date="2021-06" db="EMBL/GenBank/DDBJ databases">
        <title>Actinomycetes sequencing.</title>
        <authorList>
            <person name="Shan Q."/>
        </authorList>
    </citation>
    <scope>NUCLEOTIDE SEQUENCE [LARGE SCALE GENOMIC DNA]</scope>
    <source>
        <strain evidence="9 10">NEAU-G5</strain>
    </source>
</reference>
<dbReference type="InterPro" id="IPR010432">
    <property type="entry name" value="RDD"/>
</dbReference>
<evidence type="ECO:0000256" key="3">
    <source>
        <dbReference type="ARBA" id="ARBA00022692"/>
    </source>
</evidence>
<keyword evidence="2" id="KW-1003">Cell membrane</keyword>
<evidence type="ECO:0000313" key="10">
    <source>
        <dbReference type="Proteomes" id="UP000733379"/>
    </source>
</evidence>
<feature type="domain" description="RDD" evidence="8">
    <location>
        <begin position="39"/>
        <end position="166"/>
    </location>
</feature>
<evidence type="ECO:0000256" key="5">
    <source>
        <dbReference type="ARBA" id="ARBA00023136"/>
    </source>
</evidence>
<evidence type="ECO:0000256" key="7">
    <source>
        <dbReference type="SAM" id="Phobius"/>
    </source>
</evidence>
<keyword evidence="3 7" id="KW-0812">Transmembrane</keyword>
<evidence type="ECO:0000256" key="2">
    <source>
        <dbReference type="ARBA" id="ARBA00022475"/>
    </source>
</evidence>
<dbReference type="PANTHER" id="PTHR36115:SF6">
    <property type="entry name" value="PROLINE-RICH ANTIGEN HOMOLOG"/>
    <property type="match status" value="1"/>
</dbReference>
<dbReference type="EMBL" id="JAHKNI010000023">
    <property type="protein sequence ID" value="MBU3067565.1"/>
    <property type="molecule type" value="Genomic_DNA"/>
</dbReference>
<organism evidence="9 10">
    <name type="scientific">Nocardia albiluteola</name>
    <dbReference type="NCBI Taxonomy" id="2842303"/>
    <lineage>
        <taxon>Bacteria</taxon>
        <taxon>Bacillati</taxon>
        <taxon>Actinomycetota</taxon>
        <taxon>Actinomycetes</taxon>
        <taxon>Mycobacteriales</taxon>
        <taxon>Nocardiaceae</taxon>
        <taxon>Nocardia</taxon>
    </lineage>
</organism>
<dbReference type="PIRSF" id="PIRSF021697">
    <property type="entry name" value="UCP021697"/>
    <property type="match status" value="1"/>
</dbReference>
<name>A0ABS6BBB6_9NOCA</name>
<comment type="subcellular location">
    <subcellularLocation>
        <location evidence="1">Cell membrane</location>
        <topology evidence="1">Multi-pass membrane protein</topology>
    </subcellularLocation>
</comment>
<evidence type="ECO:0000259" key="8">
    <source>
        <dbReference type="Pfam" id="PF06271"/>
    </source>
</evidence>
<protein>
    <submittedName>
        <fullName evidence="9">RDD family protein</fullName>
    </submittedName>
</protein>
<proteinExistence type="predicted"/>
<dbReference type="InterPro" id="IPR016795">
    <property type="entry name" value="UCP021697"/>
</dbReference>
<evidence type="ECO:0000313" key="9">
    <source>
        <dbReference type="EMBL" id="MBU3067565.1"/>
    </source>
</evidence>
<feature type="transmembrane region" description="Helical" evidence="7">
    <location>
        <begin position="45"/>
        <end position="62"/>
    </location>
</feature>
<keyword evidence="10" id="KW-1185">Reference proteome</keyword>
<evidence type="ECO:0000256" key="6">
    <source>
        <dbReference type="SAM" id="MobiDB-lite"/>
    </source>
</evidence>
<gene>
    <name evidence="9" type="ORF">KO481_39350</name>
</gene>
<keyword evidence="5 7" id="KW-0472">Membrane</keyword>
<dbReference type="RefSeq" id="WP_215923648.1">
    <property type="nucleotide sequence ID" value="NZ_JAHKNI010000023.1"/>
</dbReference>
<dbReference type="InterPro" id="IPR051791">
    <property type="entry name" value="Pra-immunoreactive"/>
</dbReference>
<accession>A0ABS6BBB6</accession>
<comment type="caution">
    <text evidence="9">The sequence shown here is derived from an EMBL/GenBank/DDBJ whole genome shotgun (WGS) entry which is preliminary data.</text>
</comment>
<evidence type="ECO:0000256" key="4">
    <source>
        <dbReference type="ARBA" id="ARBA00022989"/>
    </source>
</evidence>
<feature type="region of interest" description="Disordered" evidence="6">
    <location>
        <begin position="1"/>
        <end position="22"/>
    </location>
</feature>
<dbReference type="Pfam" id="PF06271">
    <property type="entry name" value="RDD"/>
    <property type="match status" value="1"/>
</dbReference>
<feature type="transmembrane region" description="Helical" evidence="7">
    <location>
        <begin position="97"/>
        <end position="120"/>
    </location>
</feature>
<evidence type="ECO:0000256" key="1">
    <source>
        <dbReference type="ARBA" id="ARBA00004651"/>
    </source>
</evidence>
<dbReference type="PANTHER" id="PTHR36115">
    <property type="entry name" value="PROLINE-RICH ANTIGEN HOMOLOG-RELATED"/>
    <property type="match status" value="1"/>
</dbReference>
<dbReference type="Proteomes" id="UP000733379">
    <property type="component" value="Unassembled WGS sequence"/>
</dbReference>